<dbReference type="OrthoDB" id="3516042at2"/>
<dbReference type="GO" id="GO:0008168">
    <property type="term" value="F:methyltransferase activity"/>
    <property type="evidence" value="ECO:0007669"/>
    <property type="project" value="UniProtKB-KW"/>
</dbReference>
<evidence type="ECO:0000313" key="1">
    <source>
        <dbReference type="EMBL" id="SDN04121.1"/>
    </source>
</evidence>
<sequence length="271" mass="29656">MVGTRDWVPAGVDTTTPNVARIYDYWLGGGHNFEADRTTADHLERTLPWIRQSVRLNRAFLGRAVRFMLSQGIRQFLDLGAGIPTVGNVHEIAQREVPEARVVYVDKEAVAVAHSELLLADNDRTAVLHADVRDVAGVLDSPEVRRLIDFSEPVGVLCLLLLHWIPDEDDPAGLVRAYQEPLVPGSLLAFTHVTSDAHQEAFAVASDQMAERRGDVPHTRSHDQILGLLGDLALVEPGLVGCGTWRPAGPSDIAEDAAWNELIYAGVARKS</sequence>
<accession>A0A1G9Y6H1</accession>
<dbReference type="PIRSF" id="PIRSF017393">
    <property type="entry name" value="MTase_SAV2177"/>
    <property type="match status" value="1"/>
</dbReference>
<dbReference type="STRING" id="211114.SAMN04489726_4603"/>
<gene>
    <name evidence="1" type="ORF">SAMN04489726_4603</name>
</gene>
<protein>
    <submittedName>
        <fullName evidence="1">S-adenosyl methyltransferase</fullName>
    </submittedName>
</protein>
<organism evidence="1 2">
    <name type="scientific">Allokutzneria albata</name>
    <name type="common">Kibdelosporangium albatum</name>
    <dbReference type="NCBI Taxonomy" id="211114"/>
    <lineage>
        <taxon>Bacteria</taxon>
        <taxon>Bacillati</taxon>
        <taxon>Actinomycetota</taxon>
        <taxon>Actinomycetes</taxon>
        <taxon>Pseudonocardiales</taxon>
        <taxon>Pseudonocardiaceae</taxon>
        <taxon>Allokutzneria</taxon>
    </lineage>
</organism>
<dbReference type="Gene3D" id="3.40.50.150">
    <property type="entry name" value="Vaccinia Virus protein VP39"/>
    <property type="match status" value="1"/>
</dbReference>
<dbReference type="Pfam" id="PF04672">
    <property type="entry name" value="Methyltransf_19"/>
    <property type="match status" value="1"/>
</dbReference>
<proteinExistence type="predicted"/>
<dbReference type="InterPro" id="IPR029063">
    <property type="entry name" value="SAM-dependent_MTases_sf"/>
</dbReference>
<reference evidence="1 2" key="1">
    <citation type="submission" date="2016-10" db="EMBL/GenBank/DDBJ databases">
        <authorList>
            <person name="de Groot N.N."/>
        </authorList>
    </citation>
    <scope>NUCLEOTIDE SEQUENCE [LARGE SCALE GENOMIC DNA]</scope>
    <source>
        <strain evidence="1 2">DSM 44149</strain>
    </source>
</reference>
<dbReference type="AlphaFoldDB" id="A0A1G9Y6H1"/>
<dbReference type="RefSeq" id="WP_030433533.1">
    <property type="nucleotide sequence ID" value="NZ_JOEF01000045.1"/>
</dbReference>
<dbReference type="EMBL" id="LT629701">
    <property type="protein sequence ID" value="SDN04121.1"/>
    <property type="molecule type" value="Genomic_DNA"/>
</dbReference>
<dbReference type="eggNOG" id="COG2890">
    <property type="taxonomic scope" value="Bacteria"/>
</dbReference>
<dbReference type="GO" id="GO:0032259">
    <property type="term" value="P:methylation"/>
    <property type="evidence" value="ECO:0007669"/>
    <property type="project" value="UniProtKB-KW"/>
</dbReference>
<keyword evidence="2" id="KW-1185">Reference proteome</keyword>
<name>A0A1G9Y6H1_ALLAB</name>
<keyword evidence="1" id="KW-0808">Transferase</keyword>
<dbReference type="Proteomes" id="UP000183376">
    <property type="component" value="Chromosome I"/>
</dbReference>
<keyword evidence="1" id="KW-0489">Methyltransferase</keyword>
<dbReference type="SUPFAM" id="SSF53335">
    <property type="entry name" value="S-adenosyl-L-methionine-dependent methyltransferases"/>
    <property type="match status" value="1"/>
</dbReference>
<evidence type="ECO:0000313" key="2">
    <source>
        <dbReference type="Proteomes" id="UP000183376"/>
    </source>
</evidence>
<dbReference type="InterPro" id="IPR006764">
    <property type="entry name" value="SAM_dep_MeTrfase_SAV2177_type"/>
</dbReference>